<evidence type="ECO:0000256" key="3">
    <source>
        <dbReference type="ARBA" id="ARBA00023085"/>
    </source>
</evidence>
<dbReference type="InterPro" id="IPR011050">
    <property type="entry name" value="Pectin_lyase_fold/virulence"/>
</dbReference>
<evidence type="ECO:0000256" key="2">
    <source>
        <dbReference type="ARBA" id="ARBA00022801"/>
    </source>
</evidence>
<dbReference type="InterPro" id="IPR048527">
    <property type="entry name" value="Sde182_C"/>
</dbReference>
<dbReference type="KEGG" id="ahel:Q31a_35230"/>
<dbReference type="GO" id="GO:0030599">
    <property type="term" value="F:pectinesterase activity"/>
    <property type="evidence" value="ECO:0007669"/>
    <property type="project" value="UniProtKB-EC"/>
</dbReference>
<dbReference type="InterPro" id="IPR012334">
    <property type="entry name" value="Pectin_lyas_fold"/>
</dbReference>
<reference evidence="8 9" key="1">
    <citation type="submission" date="2019-02" db="EMBL/GenBank/DDBJ databases">
        <title>Deep-cultivation of Planctomycetes and their phenomic and genomic characterization uncovers novel biology.</title>
        <authorList>
            <person name="Wiegand S."/>
            <person name="Jogler M."/>
            <person name="Boedeker C."/>
            <person name="Pinto D."/>
            <person name="Vollmers J."/>
            <person name="Rivas-Marin E."/>
            <person name="Kohn T."/>
            <person name="Peeters S.H."/>
            <person name="Heuer A."/>
            <person name="Rast P."/>
            <person name="Oberbeckmann S."/>
            <person name="Bunk B."/>
            <person name="Jeske O."/>
            <person name="Meyerdierks A."/>
            <person name="Storesund J.E."/>
            <person name="Kallscheuer N."/>
            <person name="Luecker S."/>
            <person name="Lage O.M."/>
            <person name="Pohl T."/>
            <person name="Merkel B.J."/>
            <person name="Hornburger P."/>
            <person name="Mueller R.-W."/>
            <person name="Bruemmer F."/>
            <person name="Labrenz M."/>
            <person name="Spormann A.M."/>
            <person name="Op den Camp H."/>
            <person name="Overmann J."/>
            <person name="Amann R."/>
            <person name="Jetten M.S.M."/>
            <person name="Mascher T."/>
            <person name="Medema M.H."/>
            <person name="Devos D.P."/>
            <person name="Kaster A.-K."/>
            <person name="Ovreas L."/>
            <person name="Rohde M."/>
            <person name="Galperin M.Y."/>
            <person name="Jogler C."/>
        </authorList>
    </citation>
    <scope>NUCLEOTIDE SEQUENCE [LARGE SCALE GENOMIC DNA]</scope>
    <source>
        <strain evidence="8 9">Q31a</strain>
    </source>
</reference>
<dbReference type="GO" id="GO:0042545">
    <property type="term" value="P:cell wall modification"/>
    <property type="evidence" value="ECO:0007669"/>
    <property type="project" value="InterPro"/>
</dbReference>
<dbReference type="InterPro" id="IPR013783">
    <property type="entry name" value="Ig-like_fold"/>
</dbReference>
<gene>
    <name evidence="8" type="primary">pemA</name>
    <name evidence="8" type="ORF">Q31a_35230</name>
</gene>
<dbReference type="RefSeq" id="WP_231690788.1">
    <property type="nucleotide sequence ID" value="NZ_CP036298.1"/>
</dbReference>
<comment type="similarity">
    <text evidence="1">Belongs to the pectinesterase family.</text>
</comment>
<dbReference type="InterPro" id="IPR018040">
    <property type="entry name" value="Pectinesterase_Tyr_AS"/>
</dbReference>
<feature type="chain" id="PRO_5021716883" evidence="4">
    <location>
        <begin position="30"/>
        <end position="800"/>
    </location>
</feature>
<dbReference type="PANTHER" id="PTHR31321">
    <property type="entry name" value="ACYL-COA THIOESTER HYDROLASE YBHC-RELATED"/>
    <property type="match status" value="1"/>
</dbReference>
<evidence type="ECO:0000256" key="4">
    <source>
        <dbReference type="SAM" id="SignalP"/>
    </source>
</evidence>
<dbReference type="EC" id="3.1.1.11" evidence="8"/>
<dbReference type="Gene3D" id="2.160.20.10">
    <property type="entry name" value="Single-stranded right-handed beta-helix, Pectin lyase-like"/>
    <property type="match status" value="1"/>
</dbReference>
<dbReference type="GO" id="GO:0016799">
    <property type="term" value="F:hydrolase activity, hydrolyzing N-glycosyl compounds"/>
    <property type="evidence" value="ECO:0007669"/>
    <property type="project" value="InterPro"/>
</dbReference>
<dbReference type="Gene3D" id="3.90.245.10">
    <property type="entry name" value="Ribonucleoside hydrolase-like"/>
    <property type="match status" value="1"/>
</dbReference>
<dbReference type="InterPro" id="IPR011483">
    <property type="entry name" value="Sde182_NH-like"/>
</dbReference>
<protein>
    <submittedName>
        <fullName evidence="8">Pectinesterase A</fullName>
        <ecNumber evidence="8">3.1.1.11</ecNumber>
    </submittedName>
</protein>
<keyword evidence="3" id="KW-0063">Aspartyl esterase</keyword>
<dbReference type="Proteomes" id="UP000318017">
    <property type="component" value="Chromosome"/>
</dbReference>
<organism evidence="8 9">
    <name type="scientific">Aureliella helgolandensis</name>
    <dbReference type="NCBI Taxonomy" id="2527968"/>
    <lineage>
        <taxon>Bacteria</taxon>
        <taxon>Pseudomonadati</taxon>
        <taxon>Planctomycetota</taxon>
        <taxon>Planctomycetia</taxon>
        <taxon>Pirellulales</taxon>
        <taxon>Pirellulaceae</taxon>
        <taxon>Aureliella</taxon>
    </lineage>
</organism>
<name>A0A518G9F5_9BACT</name>
<feature type="domain" description="Pectinesterase catalytic" evidence="5">
    <location>
        <begin position="32"/>
        <end position="320"/>
    </location>
</feature>
<dbReference type="InterPro" id="IPR000070">
    <property type="entry name" value="Pectinesterase_cat"/>
</dbReference>
<keyword evidence="4" id="KW-0732">Signal</keyword>
<keyword evidence="2 8" id="KW-0378">Hydrolase</keyword>
<evidence type="ECO:0000259" key="5">
    <source>
        <dbReference type="Pfam" id="PF01095"/>
    </source>
</evidence>
<sequence length="800" mass="90402" precursor="true">MLCFNLKNLLAGLAFVALQGLVLLSPAFAEQLVVAMDGSGDFLNVQDAIDAVPENSPSRTVIFIKPGIYKEKLRVPSAAKNLSLVGESYKNTILTFDDYAGRTSDYASTRILADDFYAQNLTFQNTIDSRTGIAGGQAAALRVDADRAVFNRCRIMGFQDTYYTGRNLRSYHQECIIEGTTDFIYGDGIALFEDCTIVNRRDSHITAHSQKLKEGKHVNKFGYVFQNCTIKKHPDEEVSQATLGRPWGNAARVVYLNCEIGPHVVATGWSPWRGRDNHQTAFYAEYSNRGPGSQPNKRLPWTRQLTEEEASQYTKGNIFKADSTTAAHLDGDWNPDVSELYVATGTALLQKSRVLVTSDGEIDDQCSMVRFLLYANEWDIEGIVTSSSQYHWHGHKWPGDDWVQPYLTAYAAVYPNLLTHDSRYPTAEFLQSRTFVGNVTAEGEMDIITPGSQHIVKVLLDESDDRPIWIQAWGGTNTIARALRTIEEEHPEKMAEVAHKIRFFFIWEQDSTYQTYIRSQWGKYDIPTIISDQFIAIFYHWKKYLPAEQQAYLEAGWMKPNILENHGPLCALYPAHEQGDKGFAAGDFRSEGDSPAFLHTIPTGLRSMESPGWGGWGGRYVKVHNNTWLDPVADPAYEYPGGRWYGNSAWGRERLRQDIPNDQLLTDYLKPIWRWNAAMQNDFASRADWCVKSFEEANHPPVVSLVNALNLKVQPGEVVKLSARLSWDPDGDDLEYRWWQYREAGTVDHTVEIQNARTQDAMLIVPTACVPGQTLHVICEVADTGTPQLTRYQRVVVEIE</sequence>
<dbReference type="Gene3D" id="2.60.40.10">
    <property type="entry name" value="Immunoglobulins"/>
    <property type="match status" value="1"/>
</dbReference>
<dbReference type="Pfam" id="PF01095">
    <property type="entry name" value="Pectinesterase"/>
    <property type="match status" value="1"/>
</dbReference>
<feature type="domain" description="Cellulose-binding Sde182 nucleoside hydrolase-like" evidence="6">
    <location>
        <begin position="353"/>
        <end position="620"/>
    </location>
</feature>
<evidence type="ECO:0000313" key="8">
    <source>
        <dbReference type="EMBL" id="QDV25200.1"/>
    </source>
</evidence>
<feature type="domain" description="Cellulose-binding Sde182 C-terminal" evidence="7">
    <location>
        <begin position="719"/>
        <end position="799"/>
    </location>
</feature>
<keyword evidence="9" id="KW-1185">Reference proteome</keyword>
<proteinExistence type="inferred from homology"/>
<evidence type="ECO:0000259" key="7">
    <source>
        <dbReference type="Pfam" id="PF21027"/>
    </source>
</evidence>
<evidence type="ECO:0000256" key="1">
    <source>
        <dbReference type="ARBA" id="ARBA00008891"/>
    </source>
</evidence>
<dbReference type="EMBL" id="CP036298">
    <property type="protein sequence ID" value="QDV25200.1"/>
    <property type="molecule type" value="Genomic_DNA"/>
</dbReference>
<feature type="signal peptide" evidence="4">
    <location>
        <begin position="1"/>
        <end position="29"/>
    </location>
</feature>
<dbReference type="PANTHER" id="PTHR31321:SF57">
    <property type="entry name" value="PECTINESTERASE 53-RELATED"/>
    <property type="match status" value="1"/>
</dbReference>
<dbReference type="PROSITE" id="PS00800">
    <property type="entry name" value="PECTINESTERASE_1"/>
    <property type="match status" value="1"/>
</dbReference>
<accession>A0A518G9F5</accession>
<evidence type="ECO:0000259" key="6">
    <source>
        <dbReference type="Pfam" id="PF07632"/>
    </source>
</evidence>
<dbReference type="AlphaFoldDB" id="A0A518G9F5"/>
<dbReference type="SUPFAM" id="SSF51126">
    <property type="entry name" value="Pectin lyase-like"/>
    <property type="match status" value="1"/>
</dbReference>
<evidence type="ECO:0000313" key="9">
    <source>
        <dbReference type="Proteomes" id="UP000318017"/>
    </source>
</evidence>
<dbReference type="Pfam" id="PF07632">
    <property type="entry name" value="Sde182_NH-like"/>
    <property type="match status" value="1"/>
</dbReference>
<dbReference type="Pfam" id="PF21027">
    <property type="entry name" value="Sde0182_C"/>
    <property type="match status" value="1"/>
</dbReference>
<dbReference type="GO" id="GO:0009279">
    <property type="term" value="C:cell outer membrane"/>
    <property type="evidence" value="ECO:0007669"/>
    <property type="project" value="TreeGrafter"/>
</dbReference>
<dbReference type="InterPro" id="IPR036452">
    <property type="entry name" value="Ribo_hydro-like"/>
</dbReference>